<dbReference type="EMBL" id="CP022355">
    <property type="protein sequence ID" value="ASK77607.1"/>
    <property type="molecule type" value="Genomic_DNA"/>
</dbReference>
<protein>
    <recommendedName>
        <fullName evidence="7">Flagellar biosynthetic protein FliQ</fullName>
    </recommendedName>
</protein>
<sequence length="89" mass="10069">MTPENVVDLISQAMWLIIIIVSVIIVPSLIVGLIIAIIQAATQINEQTLSFLPRLIVTFLMIIFCGHWFFEKLMSFFNQLFMTIPGMIG</sequence>
<keyword evidence="5 7" id="KW-1133">Transmembrane helix</keyword>
<evidence type="ECO:0000256" key="7">
    <source>
        <dbReference type="RuleBase" id="RU364090"/>
    </source>
</evidence>
<dbReference type="GO" id="GO:0005886">
    <property type="term" value="C:plasma membrane"/>
    <property type="evidence" value="ECO:0007669"/>
    <property type="project" value="UniProtKB-SubCell"/>
</dbReference>
<reference evidence="8 9" key="1">
    <citation type="journal article" date="2016" name="Int. J. Syst. Evol. Microbiol.">
        <title>Paraphotobacterium marinum gen. nov., sp. nov., a member of the family Vibrionaceae, isolated from surface seawater.</title>
        <authorList>
            <person name="Huang Z."/>
            <person name="Dong C."/>
            <person name="Shao Z."/>
        </authorList>
    </citation>
    <scope>NUCLEOTIDE SEQUENCE [LARGE SCALE GENOMIC DNA]</scope>
    <source>
        <strain evidence="8 9">NSCS20N07D</strain>
    </source>
</reference>
<dbReference type="GO" id="GO:0044780">
    <property type="term" value="P:bacterial-type flagellum assembly"/>
    <property type="evidence" value="ECO:0007669"/>
    <property type="project" value="InterPro"/>
</dbReference>
<dbReference type="NCBIfam" id="TIGR01402">
    <property type="entry name" value="fliQ"/>
    <property type="match status" value="1"/>
</dbReference>
<evidence type="ECO:0000313" key="8">
    <source>
        <dbReference type="EMBL" id="ASK77607.1"/>
    </source>
</evidence>
<dbReference type="PRINTS" id="PR00952">
    <property type="entry name" value="TYPE3IMQPROT"/>
</dbReference>
<dbReference type="GO" id="GO:0009425">
    <property type="term" value="C:bacterial-type flagellum basal body"/>
    <property type="evidence" value="ECO:0007669"/>
    <property type="project" value="UniProtKB-SubCell"/>
</dbReference>
<keyword evidence="8" id="KW-0969">Cilium</keyword>
<comment type="similarity">
    <text evidence="2 7">Belongs to the FliQ/MopD/SpaQ family.</text>
</comment>
<keyword evidence="9" id="KW-1185">Reference proteome</keyword>
<proteinExistence type="inferred from homology"/>
<dbReference type="RefSeq" id="WP_089072517.1">
    <property type="nucleotide sequence ID" value="NZ_CBCSAM010000001.1"/>
</dbReference>
<gene>
    <name evidence="7 8" type="primary">fliQ</name>
    <name evidence="8" type="ORF">CF386_00110</name>
</gene>
<evidence type="ECO:0000256" key="5">
    <source>
        <dbReference type="ARBA" id="ARBA00022989"/>
    </source>
</evidence>
<evidence type="ECO:0000256" key="4">
    <source>
        <dbReference type="ARBA" id="ARBA00022692"/>
    </source>
</evidence>
<dbReference type="InterPro" id="IPR006305">
    <property type="entry name" value="FliQ"/>
</dbReference>
<dbReference type="Proteomes" id="UP000242175">
    <property type="component" value="Chromosome large"/>
</dbReference>
<keyword evidence="3 7" id="KW-1003">Cell membrane</keyword>
<keyword evidence="7" id="KW-0975">Bacterial flagellum</keyword>
<feature type="transmembrane region" description="Helical" evidence="7">
    <location>
        <begin position="12"/>
        <end position="39"/>
    </location>
</feature>
<dbReference type="PANTHER" id="PTHR34040">
    <property type="entry name" value="FLAGELLAR BIOSYNTHETIC PROTEIN FLIQ"/>
    <property type="match status" value="1"/>
</dbReference>
<evidence type="ECO:0000256" key="6">
    <source>
        <dbReference type="ARBA" id="ARBA00023136"/>
    </source>
</evidence>
<dbReference type="InterPro" id="IPR002191">
    <property type="entry name" value="Bac_export_3"/>
</dbReference>
<evidence type="ECO:0000256" key="3">
    <source>
        <dbReference type="ARBA" id="ARBA00022475"/>
    </source>
</evidence>
<evidence type="ECO:0000313" key="9">
    <source>
        <dbReference type="Proteomes" id="UP000242175"/>
    </source>
</evidence>
<dbReference type="PIRSF" id="PIRSF004669">
    <property type="entry name" value="FliQ"/>
    <property type="match status" value="1"/>
</dbReference>
<evidence type="ECO:0000256" key="1">
    <source>
        <dbReference type="ARBA" id="ARBA00004651"/>
    </source>
</evidence>
<accession>A0A220VB17</accession>
<organism evidence="8 9">
    <name type="scientific">Paraphotobacterium marinum</name>
    <dbReference type="NCBI Taxonomy" id="1755811"/>
    <lineage>
        <taxon>Bacteria</taxon>
        <taxon>Pseudomonadati</taxon>
        <taxon>Pseudomonadota</taxon>
        <taxon>Gammaproteobacteria</taxon>
        <taxon>Vibrionales</taxon>
        <taxon>Vibrionaceae</taxon>
        <taxon>Paraphotobacterium</taxon>
    </lineage>
</organism>
<keyword evidence="8" id="KW-0966">Cell projection</keyword>
<dbReference type="AlphaFoldDB" id="A0A220VB17"/>
<dbReference type="GO" id="GO:0009306">
    <property type="term" value="P:protein secretion"/>
    <property type="evidence" value="ECO:0007669"/>
    <property type="project" value="InterPro"/>
</dbReference>
<keyword evidence="6 7" id="KW-0472">Membrane</keyword>
<keyword evidence="8" id="KW-0282">Flagellum</keyword>
<dbReference type="Pfam" id="PF01313">
    <property type="entry name" value="Bac_export_3"/>
    <property type="match status" value="1"/>
</dbReference>
<comment type="subcellular location">
    <subcellularLocation>
        <location evidence="1 7">Cell membrane</location>
        <topology evidence="1">Multi-pass membrane protein</topology>
    </subcellularLocation>
    <subcellularLocation>
        <location evidence="7">Bacterial flagellum basal body</location>
    </subcellularLocation>
</comment>
<name>A0A220VB17_9GAMM</name>
<feature type="transmembrane region" description="Helical" evidence="7">
    <location>
        <begin position="51"/>
        <end position="70"/>
    </location>
</feature>
<dbReference type="PANTHER" id="PTHR34040:SF8">
    <property type="entry name" value="FLAGELLAR BIOSYNTHETIC PROTEIN FLIQ"/>
    <property type="match status" value="1"/>
</dbReference>
<evidence type="ECO:0000256" key="2">
    <source>
        <dbReference type="ARBA" id="ARBA00006156"/>
    </source>
</evidence>
<dbReference type="OrthoDB" id="9806440at2"/>
<comment type="function">
    <text evidence="7">Role in flagellar biosynthesis.</text>
</comment>
<keyword evidence="4 7" id="KW-0812">Transmembrane</keyword>
<dbReference type="KEGG" id="pmai:CF386_00110"/>